<evidence type="ECO:0000313" key="1">
    <source>
        <dbReference type="Proteomes" id="UP000887580"/>
    </source>
</evidence>
<dbReference type="Proteomes" id="UP000887580">
    <property type="component" value="Unplaced"/>
</dbReference>
<evidence type="ECO:0000313" key="2">
    <source>
        <dbReference type="WBParaSite" id="PS1159_v2.g15456.t1"/>
    </source>
</evidence>
<protein>
    <submittedName>
        <fullName evidence="2">Uncharacterized protein</fullName>
    </submittedName>
</protein>
<proteinExistence type="predicted"/>
<dbReference type="WBParaSite" id="PS1159_v2.g15456.t1">
    <property type="protein sequence ID" value="PS1159_v2.g15456.t1"/>
    <property type="gene ID" value="PS1159_v2.g15456"/>
</dbReference>
<sequence length="570" mass="63824">MFQAFVKILPLVLLLFDLGNGLLFQHTLPSRIFEEARKATESEENEKLRRVPPYFTLKLQKLYRVGIGTSLNLTCVAVGYPMPRVFWKRQSDDSYLNNPKTAPIGKNVLTLTNIENSENYTCIAVSDLGNIETSTTVEAKEILPPPRSFHVIETGDCNVRLKWDSVRAITEEDPVQSYVIKYRPKLDAVSSSTLKPISEYAERGGSFREVKVPPSQTTVTIEGLEPYQQYEFVLHAVSALGKGHPTMPIEVQTAETVPGNAPTDVKARPLNSQAVLVQWGPPEIPNGKITGYIVYYTNKALTDEQDKTDWLKKETKAEELMATLSGLEYEKTYYIQVQAKNTKGSGPFSKTVTVITKQGVPGQPSKLIAKPVDSRRISLTWEKPLHSYNIIGYTIRFNVSDTETKELRLTSDIQRHTVDGLRADTLYSFRVAAHSDRGQGAFGDAVTARTLQSAAVVFPELQLSPKNSSKSLILQLKSPIENWNDTIETEYRKAISESSSEHYEDSDETEGSAAIQFEEVQPWLSFEEISENPEIEINGLIPNTFYEARIKAGPSRSDTVLAKTLEDGWF</sequence>
<organism evidence="1 2">
    <name type="scientific">Panagrolaimus sp. PS1159</name>
    <dbReference type="NCBI Taxonomy" id="55785"/>
    <lineage>
        <taxon>Eukaryota</taxon>
        <taxon>Metazoa</taxon>
        <taxon>Ecdysozoa</taxon>
        <taxon>Nematoda</taxon>
        <taxon>Chromadorea</taxon>
        <taxon>Rhabditida</taxon>
        <taxon>Tylenchina</taxon>
        <taxon>Panagrolaimomorpha</taxon>
        <taxon>Panagrolaimoidea</taxon>
        <taxon>Panagrolaimidae</taxon>
        <taxon>Panagrolaimus</taxon>
    </lineage>
</organism>
<accession>A0AC35FAH0</accession>
<name>A0AC35FAH0_9BILA</name>
<reference evidence="2" key="1">
    <citation type="submission" date="2022-11" db="UniProtKB">
        <authorList>
            <consortium name="WormBaseParasite"/>
        </authorList>
    </citation>
    <scope>IDENTIFICATION</scope>
</reference>